<proteinExistence type="predicted"/>
<protein>
    <submittedName>
        <fullName evidence="1">Uncharacterized protein</fullName>
    </submittedName>
</protein>
<dbReference type="Proteomes" id="UP001281147">
    <property type="component" value="Unassembled WGS sequence"/>
</dbReference>
<evidence type="ECO:0000313" key="2">
    <source>
        <dbReference type="Proteomes" id="UP001281147"/>
    </source>
</evidence>
<evidence type="ECO:0000313" key="1">
    <source>
        <dbReference type="EMBL" id="KAK3710326.1"/>
    </source>
</evidence>
<reference evidence="1" key="1">
    <citation type="submission" date="2023-07" db="EMBL/GenBank/DDBJ databases">
        <title>Black Yeasts Isolated from many extreme environments.</title>
        <authorList>
            <person name="Coleine C."/>
            <person name="Stajich J.E."/>
            <person name="Selbmann L."/>
        </authorList>
    </citation>
    <scope>NUCLEOTIDE SEQUENCE</scope>
    <source>
        <strain evidence="1">CCFEE 5714</strain>
    </source>
</reference>
<accession>A0ACC3N6T4</accession>
<organism evidence="1 2">
    <name type="scientific">Vermiconidia calcicola</name>
    <dbReference type="NCBI Taxonomy" id="1690605"/>
    <lineage>
        <taxon>Eukaryota</taxon>
        <taxon>Fungi</taxon>
        <taxon>Dikarya</taxon>
        <taxon>Ascomycota</taxon>
        <taxon>Pezizomycotina</taxon>
        <taxon>Dothideomycetes</taxon>
        <taxon>Dothideomycetidae</taxon>
        <taxon>Mycosphaerellales</taxon>
        <taxon>Extremaceae</taxon>
        <taxon>Vermiconidia</taxon>
    </lineage>
</organism>
<keyword evidence="2" id="KW-1185">Reference proteome</keyword>
<name>A0ACC3N6T4_9PEZI</name>
<comment type="caution">
    <text evidence="1">The sequence shown here is derived from an EMBL/GenBank/DDBJ whole genome shotgun (WGS) entry which is preliminary data.</text>
</comment>
<gene>
    <name evidence="1" type="ORF">LTR37_010392</name>
</gene>
<sequence>MAESTERRLQRPVHLVIDWDATLTSGYWPHVLANIPRMTIVRHNLHQQCADPAVAMRGLLVAARQDYANHARRWLTTNACDDVQSYCRYINSFRDVVQRFYEAITESNLFCSATDRDVQMAALVVVTNGLVGLRAGWIGLFRLFLVAMDAENNSIERRSTITIVSSKSTVSFIRWTLRHVARSELPNLGYDASKFLNLVDNIRIHANEIEGISTPGRSTGRLIPNVLCSSDKLQGLPASVFSQNVPSHTAGVLPWVVYIGAVGWDYECLMAADIGIWLHDGPSTDINNAFYPLSFGRMAHYPIPINDQGPHVQGKRQFLWAQTLGQVTEFLLALR</sequence>
<dbReference type="EMBL" id="JAUTXU010000085">
    <property type="protein sequence ID" value="KAK3710326.1"/>
    <property type="molecule type" value="Genomic_DNA"/>
</dbReference>